<dbReference type="FunFam" id="1.20.1270.10:FF:000002">
    <property type="entry name" value="Heat shock 70 kDa protein 4"/>
    <property type="match status" value="1"/>
</dbReference>
<dbReference type="Gene3D" id="2.60.34.10">
    <property type="entry name" value="Substrate Binding Domain Of DNAk, Chain A, domain 1"/>
    <property type="match status" value="1"/>
</dbReference>
<feature type="compositionally biased region" description="Low complexity" evidence="4">
    <location>
        <begin position="800"/>
        <end position="814"/>
    </location>
</feature>
<dbReference type="Gene3D" id="3.90.640.10">
    <property type="entry name" value="Actin, Chain A, domain 4"/>
    <property type="match status" value="1"/>
</dbReference>
<dbReference type="SUPFAM" id="SSF53067">
    <property type="entry name" value="Actin-like ATPase domain"/>
    <property type="match status" value="2"/>
</dbReference>
<proteinExistence type="inferred from homology"/>
<keyword evidence="2" id="KW-0547">Nucleotide-binding</keyword>
<evidence type="ECO:0008006" key="6">
    <source>
        <dbReference type="Google" id="ProtNLM"/>
    </source>
</evidence>
<evidence type="ECO:0000256" key="3">
    <source>
        <dbReference type="ARBA" id="ARBA00022840"/>
    </source>
</evidence>
<dbReference type="Gene3D" id="3.30.30.30">
    <property type="match status" value="1"/>
</dbReference>
<dbReference type="InterPro" id="IPR043129">
    <property type="entry name" value="ATPase_NBD"/>
</dbReference>
<dbReference type="InterPro" id="IPR013126">
    <property type="entry name" value="Hsp_70_fam"/>
</dbReference>
<dbReference type="GO" id="GO:0005634">
    <property type="term" value="C:nucleus"/>
    <property type="evidence" value="ECO:0007669"/>
    <property type="project" value="TreeGrafter"/>
</dbReference>
<name>A0A0L8G050_OCTBM</name>
<dbReference type="GO" id="GO:0005524">
    <property type="term" value="F:ATP binding"/>
    <property type="evidence" value="ECO:0007669"/>
    <property type="project" value="UniProtKB-KW"/>
</dbReference>
<keyword evidence="3" id="KW-0067">ATP-binding</keyword>
<dbReference type="AlphaFoldDB" id="A0A0L8G050"/>
<dbReference type="KEGG" id="obi:106880018"/>
<feature type="region of interest" description="Disordered" evidence="4">
    <location>
        <begin position="762"/>
        <end position="826"/>
    </location>
</feature>
<comment type="similarity">
    <text evidence="1">Belongs to the heat shock protein 70 family.</text>
</comment>
<dbReference type="CDD" id="cd10228">
    <property type="entry name" value="ASKHA_NBD_HSP70_HSPA4_like"/>
    <property type="match status" value="1"/>
</dbReference>
<dbReference type="Gene3D" id="1.20.1270.10">
    <property type="match status" value="2"/>
</dbReference>
<protein>
    <recommendedName>
        <fullName evidence="6">Heat shock 70 kDa protein 4L</fullName>
    </recommendedName>
</protein>
<evidence type="ECO:0000256" key="4">
    <source>
        <dbReference type="SAM" id="MobiDB-lite"/>
    </source>
</evidence>
<dbReference type="Pfam" id="PF00012">
    <property type="entry name" value="HSP70"/>
    <property type="match status" value="1"/>
</dbReference>
<dbReference type="FunFam" id="3.90.640.10:FF:000004">
    <property type="entry name" value="Heat shock 70 kDa protein 4"/>
    <property type="match status" value="1"/>
</dbReference>
<sequence>MSVVGIDFGSQSCYISVARAGGIETISNEYSDRCTPSYVSFNEKSRCMGNSSKNQSVSNFRNTLFNFRCLLGRKFNDPQAQEEIKHLPYTVRSDNKGNVLIEVNYMNDVYPFTPEQISAMLLTKLKKTAEVALSAKVVDCVVSVPCYFTDSERRALLDATGMCGLNCLRLLNDTTAASLAYGIYKQDLPDEKQKSRNVIFVNMGYSSLQVCVTAFNKGKLKVLAVAFDSHLGGRDFDQVLVEYFIEDFKQRYKLDVRSKVKPLIRLKSECEKMKKIMSATTQPVQLNIECFMEDKDVSGKLEREVFEDMCQPLFKRAEDTMRSILPLSKLHLDDIHSVEIVGGVTRIPAIKCLIKKMFGVEPSTTLNADEVIARGCALQCAILSPTFRVRDFSIVDCQPYAVSMKWLGGGTSEDNVLEVFPKFHVFPFTKMMTFYRKESFQLEAFYSQQETVSTCQPTIGSFKVQNVTPQATGESSKIKVHVKINIHGIFSVPSASMVEKLDSADSSGEPMDLDEKKEEEDDMETQTNTSKNPEQTDSSETSMQTDDGGKQSGDKKEQTNKKVKKVKMIDLPVESIVPQLNKTQLHACVEKENQMIMQDKLEKDRVDAKNAVEEYVYEMRDRLYGPLEQFVEESHRSEFSKMLDDVENWLYDEGEDQLKQVYIDKLAHLQKYSNPICKRYQEAVDRPAAFQSLGSVLQQIRKFLDLYAKKDEQYSHISDQDVNTVSKALKEKSEWFEKSQNQQNQRSPFEDPVVTCSEINSQQQSLESTCMPIINKPKPEPKKEPPPPESQEKNSVPNEPTTQQQSQTDPSSQPKPEESDPTMEVD</sequence>
<dbReference type="PANTHER" id="PTHR45639:SF4">
    <property type="entry name" value="HSC70CB, ISOFORM G"/>
    <property type="match status" value="1"/>
</dbReference>
<dbReference type="InterPro" id="IPR029047">
    <property type="entry name" value="HSP70_peptide-bd_sf"/>
</dbReference>
<dbReference type="FunFam" id="3.30.30.30:FF:000002">
    <property type="entry name" value="Heat shock 70 kDa protein 4"/>
    <property type="match status" value="1"/>
</dbReference>
<gene>
    <name evidence="5" type="ORF">OCBIM_22002922mg</name>
</gene>
<feature type="compositionally biased region" description="Basic and acidic residues" evidence="4">
    <location>
        <begin position="777"/>
        <end position="792"/>
    </location>
</feature>
<feature type="region of interest" description="Disordered" evidence="4">
    <location>
        <begin position="500"/>
        <end position="563"/>
    </location>
</feature>
<dbReference type="FunFam" id="3.30.420.40:FF:000495">
    <property type="entry name" value="Heat shock protein 4b"/>
    <property type="match status" value="1"/>
</dbReference>
<dbReference type="OMA" id="WEQSPEI"/>
<dbReference type="EMBL" id="KQ424838">
    <property type="protein sequence ID" value="KOF70396.1"/>
    <property type="molecule type" value="Genomic_DNA"/>
</dbReference>
<dbReference type="PANTHER" id="PTHR45639">
    <property type="entry name" value="HSC70CB, ISOFORM G-RELATED"/>
    <property type="match status" value="1"/>
</dbReference>
<dbReference type="Gene3D" id="3.30.420.40">
    <property type="match status" value="2"/>
</dbReference>
<dbReference type="FunFam" id="3.30.420.40:FF:000171">
    <property type="entry name" value="Heat shock 70 kDa protein 4"/>
    <property type="match status" value="1"/>
</dbReference>
<dbReference type="GO" id="GO:0140662">
    <property type="term" value="F:ATP-dependent protein folding chaperone"/>
    <property type="evidence" value="ECO:0007669"/>
    <property type="project" value="InterPro"/>
</dbReference>
<evidence type="ECO:0000313" key="5">
    <source>
        <dbReference type="EMBL" id="KOF70396.1"/>
    </source>
</evidence>
<feature type="compositionally biased region" description="Polar residues" evidence="4">
    <location>
        <begin position="525"/>
        <end position="545"/>
    </location>
</feature>
<dbReference type="OrthoDB" id="434160at2759"/>
<reference evidence="5" key="1">
    <citation type="submission" date="2015-07" db="EMBL/GenBank/DDBJ databases">
        <title>MeaNS - Measles Nucleotide Surveillance Program.</title>
        <authorList>
            <person name="Tran T."/>
            <person name="Druce J."/>
        </authorList>
    </citation>
    <scope>NUCLEOTIDE SEQUENCE</scope>
    <source>
        <strain evidence="5">UCB-OBI-ISO-001</strain>
        <tissue evidence="5">Gonad</tissue>
    </source>
</reference>
<dbReference type="SUPFAM" id="SSF100934">
    <property type="entry name" value="Heat shock protein 70kD (HSP70), C-terminal subdomain"/>
    <property type="match status" value="2"/>
</dbReference>
<evidence type="ECO:0000256" key="1">
    <source>
        <dbReference type="ARBA" id="ARBA00007381"/>
    </source>
</evidence>
<dbReference type="SUPFAM" id="SSF100920">
    <property type="entry name" value="Heat shock protein 70kD (HSP70), peptide-binding domain"/>
    <property type="match status" value="1"/>
</dbReference>
<dbReference type="PRINTS" id="PR00301">
    <property type="entry name" value="HEATSHOCK70"/>
</dbReference>
<organism evidence="5">
    <name type="scientific">Octopus bimaculoides</name>
    <name type="common">California two-spotted octopus</name>
    <dbReference type="NCBI Taxonomy" id="37653"/>
    <lineage>
        <taxon>Eukaryota</taxon>
        <taxon>Metazoa</taxon>
        <taxon>Spiralia</taxon>
        <taxon>Lophotrochozoa</taxon>
        <taxon>Mollusca</taxon>
        <taxon>Cephalopoda</taxon>
        <taxon>Coleoidea</taxon>
        <taxon>Octopodiformes</taxon>
        <taxon>Octopoda</taxon>
        <taxon>Incirrata</taxon>
        <taxon>Octopodidae</taxon>
        <taxon>Octopus</taxon>
    </lineage>
</organism>
<dbReference type="InterPro" id="IPR029048">
    <property type="entry name" value="HSP70_C_sf"/>
</dbReference>
<feature type="compositionally biased region" description="Basic and acidic residues" evidence="4">
    <location>
        <begin position="547"/>
        <end position="560"/>
    </location>
</feature>
<accession>A0A0L8G050</accession>
<dbReference type="STRING" id="37653.A0A0L8G050"/>
<evidence type="ECO:0000256" key="2">
    <source>
        <dbReference type="ARBA" id="ARBA00022741"/>
    </source>
</evidence>
<dbReference type="GO" id="GO:0005829">
    <property type="term" value="C:cytosol"/>
    <property type="evidence" value="ECO:0007669"/>
    <property type="project" value="TreeGrafter"/>
</dbReference>